<accession>A0A9X4XB69</accession>
<evidence type="ECO:0000256" key="1">
    <source>
        <dbReference type="ARBA" id="ARBA00004651"/>
    </source>
</evidence>
<dbReference type="GO" id="GO:0005886">
    <property type="term" value="C:plasma membrane"/>
    <property type="evidence" value="ECO:0007669"/>
    <property type="project" value="UniProtKB-SubCell"/>
</dbReference>
<dbReference type="CDD" id="cd13143">
    <property type="entry name" value="MATE_MepA_like"/>
    <property type="match status" value="1"/>
</dbReference>
<keyword evidence="4" id="KW-0813">Transport</keyword>
<protein>
    <recommendedName>
        <fullName evidence="3">Multidrug export protein MepA</fullName>
    </recommendedName>
</protein>
<name>A0A9X4XB69_9FIRM</name>
<evidence type="ECO:0000256" key="4">
    <source>
        <dbReference type="ARBA" id="ARBA00022448"/>
    </source>
</evidence>
<dbReference type="EMBL" id="WMQE01000002">
    <property type="protein sequence ID" value="MTK20126.1"/>
    <property type="molecule type" value="Genomic_DNA"/>
</dbReference>
<feature type="transmembrane region" description="Helical" evidence="10">
    <location>
        <begin position="234"/>
        <end position="259"/>
    </location>
</feature>
<gene>
    <name evidence="11" type="ORF">GMA92_01580</name>
</gene>
<feature type="transmembrane region" description="Helical" evidence="10">
    <location>
        <begin position="361"/>
        <end position="379"/>
    </location>
</feature>
<dbReference type="Pfam" id="PF01554">
    <property type="entry name" value="MatE"/>
    <property type="match status" value="2"/>
</dbReference>
<dbReference type="NCBIfam" id="TIGR00797">
    <property type="entry name" value="matE"/>
    <property type="match status" value="1"/>
</dbReference>
<evidence type="ECO:0000313" key="11">
    <source>
        <dbReference type="EMBL" id="MTK20126.1"/>
    </source>
</evidence>
<evidence type="ECO:0000256" key="8">
    <source>
        <dbReference type="ARBA" id="ARBA00023136"/>
    </source>
</evidence>
<feature type="transmembrane region" description="Helical" evidence="10">
    <location>
        <begin position="194"/>
        <end position="214"/>
    </location>
</feature>
<keyword evidence="6 10" id="KW-0812">Transmembrane</keyword>
<feature type="transmembrane region" description="Helical" evidence="10">
    <location>
        <begin position="53"/>
        <end position="76"/>
    </location>
</feature>
<comment type="similarity">
    <text evidence="2">Belongs to the multi antimicrobial extrusion (MATE) (TC 2.A.66.1) family. MepA subfamily.</text>
</comment>
<feature type="transmembrane region" description="Helical" evidence="10">
    <location>
        <begin position="168"/>
        <end position="188"/>
    </location>
</feature>
<dbReference type="InterPro" id="IPR045070">
    <property type="entry name" value="MATE_MepA-like"/>
</dbReference>
<evidence type="ECO:0000256" key="6">
    <source>
        <dbReference type="ARBA" id="ARBA00022692"/>
    </source>
</evidence>
<sequence length="446" mass="49364">MHHSLQTTNISKLLLKYCIPAIISMMTVSLYNAVDRIFIGHIQGAGSLALTGLGTLIPFTTIILACELLITYGAIANLSLRLGEQKKEEAEDFLNQVPLLGLIISIFLMIVFYLFNEPLLYLFGATSDTIGYAKDYLNILTIGIPFYIMGFSLMGIIRSEGDPKRAALILMASCLINIILDPLFIFGLNLGISGAALATILSQATVFLYVVYYYTRGASNLKLDFKKLKIQHHLVKPIITFGLSTALIQLISAFVQILLNQSLKHYGTALSIGSFTTISTIYNLVMMPVVGINQGMIPIIGYNFGQRNYTRVKKTFLQGTIASTVIFTLGFLLIYILPTPLVSFFNPDKTFINTTVTELKLYAFSLPLCALSLTAPNFFQSIGNSKLSIWLVIIRQMIILIPALIILPRLIGLNGVWLAQPITDLSVSLLCFFLIKKEFKRLSSVN</sequence>
<dbReference type="GO" id="GO:0046677">
    <property type="term" value="P:response to antibiotic"/>
    <property type="evidence" value="ECO:0007669"/>
    <property type="project" value="UniProtKB-KW"/>
</dbReference>
<dbReference type="GO" id="GO:0042910">
    <property type="term" value="F:xenobiotic transmembrane transporter activity"/>
    <property type="evidence" value="ECO:0007669"/>
    <property type="project" value="InterPro"/>
</dbReference>
<reference evidence="11 12" key="1">
    <citation type="journal article" date="2019" name="Nat. Med.">
        <title>A library of human gut bacterial isolates paired with longitudinal multiomics data enables mechanistic microbiome research.</title>
        <authorList>
            <person name="Poyet M."/>
            <person name="Groussin M."/>
            <person name="Gibbons S.M."/>
            <person name="Avila-Pacheco J."/>
            <person name="Jiang X."/>
            <person name="Kearney S.M."/>
            <person name="Perrotta A.R."/>
            <person name="Berdy B."/>
            <person name="Zhao S."/>
            <person name="Lieberman T.D."/>
            <person name="Swanson P.K."/>
            <person name="Smith M."/>
            <person name="Roesemann S."/>
            <person name="Alexander J.E."/>
            <person name="Rich S.A."/>
            <person name="Livny J."/>
            <person name="Vlamakis H."/>
            <person name="Clish C."/>
            <person name="Bullock K."/>
            <person name="Deik A."/>
            <person name="Scott J."/>
            <person name="Pierce K.A."/>
            <person name="Xavier R.J."/>
            <person name="Alm E.J."/>
        </authorList>
    </citation>
    <scope>NUCLEOTIDE SEQUENCE [LARGE SCALE GENOMIC DNA]</scope>
    <source>
        <strain evidence="11 12">BIOML-A198</strain>
    </source>
</reference>
<feature type="transmembrane region" description="Helical" evidence="10">
    <location>
        <begin position="14"/>
        <end position="33"/>
    </location>
</feature>
<comment type="subcellular location">
    <subcellularLocation>
        <location evidence="1">Cell membrane</location>
        <topology evidence="1">Multi-pass membrane protein</topology>
    </subcellularLocation>
</comment>
<dbReference type="PANTHER" id="PTHR43823">
    <property type="entry name" value="SPORULATION PROTEIN YKVU"/>
    <property type="match status" value="1"/>
</dbReference>
<keyword evidence="5" id="KW-1003">Cell membrane</keyword>
<keyword evidence="9" id="KW-0046">Antibiotic resistance</keyword>
<dbReference type="Proteomes" id="UP000487649">
    <property type="component" value="Unassembled WGS sequence"/>
</dbReference>
<organism evidence="11 12">
    <name type="scientific">Turicibacter sanguinis</name>
    <dbReference type="NCBI Taxonomy" id="154288"/>
    <lineage>
        <taxon>Bacteria</taxon>
        <taxon>Bacillati</taxon>
        <taxon>Bacillota</taxon>
        <taxon>Erysipelotrichia</taxon>
        <taxon>Erysipelotrichales</taxon>
        <taxon>Turicibacteraceae</taxon>
        <taxon>Turicibacter</taxon>
    </lineage>
</organism>
<feature type="transmembrane region" description="Helical" evidence="10">
    <location>
        <begin position="279"/>
        <end position="304"/>
    </location>
</feature>
<dbReference type="InterPro" id="IPR002528">
    <property type="entry name" value="MATE_fam"/>
</dbReference>
<dbReference type="InterPro" id="IPR051327">
    <property type="entry name" value="MATE_MepA_subfamily"/>
</dbReference>
<dbReference type="GO" id="GO:0015297">
    <property type="term" value="F:antiporter activity"/>
    <property type="evidence" value="ECO:0007669"/>
    <property type="project" value="InterPro"/>
</dbReference>
<evidence type="ECO:0000256" key="9">
    <source>
        <dbReference type="ARBA" id="ARBA00023251"/>
    </source>
</evidence>
<dbReference type="PIRSF" id="PIRSF006603">
    <property type="entry name" value="DinF"/>
    <property type="match status" value="1"/>
</dbReference>
<feature type="transmembrane region" description="Helical" evidence="10">
    <location>
        <begin position="391"/>
        <end position="411"/>
    </location>
</feature>
<evidence type="ECO:0000256" key="3">
    <source>
        <dbReference type="ARBA" id="ARBA00022106"/>
    </source>
</evidence>
<evidence type="ECO:0000256" key="2">
    <source>
        <dbReference type="ARBA" id="ARBA00008417"/>
    </source>
</evidence>
<comment type="caution">
    <text evidence="11">The sequence shown here is derived from an EMBL/GenBank/DDBJ whole genome shotgun (WGS) entry which is preliminary data.</text>
</comment>
<evidence type="ECO:0000256" key="5">
    <source>
        <dbReference type="ARBA" id="ARBA00022475"/>
    </source>
</evidence>
<feature type="transmembrane region" description="Helical" evidence="10">
    <location>
        <begin position="136"/>
        <end position="156"/>
    </location>
</feature>
<evidence type="ECO:0000256" key="10">
    <source>
        <dbReference type="SAM" id="Phobius"/>
    </source>
</evidence>
<evidence type="ECO:0000313" key="12">
    <source>
        <dbReference type="Proteomes" id="UP000487649"/>
    </source>
</evidence>
<dbReference type="PANTHER" id="PTHR43823:SF3">
    <property type="entry name" value="MULTIDRUG EXPORT PROTEIN MEPA"/>
    <property type="match status" value="1"/>
</dbReference>
<keyword evidence="8 10" id="KW-0472">Membrane</keyword>
<keyword evidence="7 10" id="KW-1133">Transmembrane helix</keyword>
<proteinExistence type="inferred from homology"/>
<feature type="transmembrane region" description="Helical" evidence="10">
    <location>
        <begin position="316"/>
        <end position="337"/>
    </location>
</feature>
<dbReference type="InterPro" id="IPR048279">
    <property type="entry name" value="MdtK-like"/>
</dbReference>
<evidence type="ECO:0000256" key="7">
    <source>
        <dbReference type="ARBA" id="ARBA00022989"/>
    </source>
</evidence>
<feature type="transmembrane region" description="Helical" evidence="10">
    <location>
        <begin position="97"/>
        <end position="116"/>
    </location>
</feature>
<dbReference type="RefSeq" id="WP_006784811.1">
    <property type="nucleotide sequence ID" value="NZ_CAJJOK010000003.1"/>
</dbReference>
<dbReference type="AlphaFoldDB" id="A0A9X4XB69"/>
<feature type="transmembrane region" description="Helical" evidence="10">
    <location>
        <begin position="417"/>
        <end position="435"/>
    </location>
</feature>